<proteinExistence type="predicted"/>
<protein>
    <submittedName>
        <fullName evidence="1">LamB family porin</fullName>
    </submittedName>
</protein>
<dbReference type="AlphaFoldDB" id="A0A7H4MPR6"/>
<gene>
    <name evidence="1" type="primary">bglH_4</name>
    <name evidence="1" type="ORF">NCTC9177_06249</name>
</gene>
<name>A0A7H4MPR6_KLEVA</name>
<reference evidence="1 2" key="1">
    <citation type="submission" date="2018-06" db="EMBL/GenBank/DDBJ databases">
        <authorList>
            <consortium name="Pathogen Informatics"/>
            <person name="Doyle S."/>
        </authorList>
    </citation>
    <scope>NUCLEOTIDE SEQUENCE [LARGE SCALE GENOMIC DNA]</scope>
    <source>
        <strain evidence="1 2">NCTC9177</strain>
    </source>
</reference>
<evidence type="ECO:0000313" key="2">
    <source>
        <dbReference type="Proteomes" id="UP000254545"/>
    </source>
</evidence>
<comment type="caution">
    <text evidence="1">The sequence shown here is derived from an EMBL/GenBank/DDBJ whole genome shotgun (WGS) entry which is preliminary data.</text>
</comment>
<organism evidence="1 2">
    <name type="scientific">Klebsiella variicola</name>
    <dbReference type="NCBI Taxonomy" id="244366"/>
    <lineage>
        <taxon>Bacteria</taxon>
        <taxon>Pseudomonadati</taxon>
        <taxon>Pseudomonadota</taxon>
        <taxon>Gammaproteobacteria</taxon>
        <taxon>Enterobacterales</taxon>
        <taxon>Enterobacteriaceae</taxon>
        <taxon>Klebsiella/Raoultella group</taxon>
        <taxon>Klebsiella</taxon>
        <taxon>Klebsiella pneumoniae complex</taxon>
    </lineage>
</organism>
<dbReference type="Proteomes" id="UP000254545">
    <property type="component" value="Unassembled WGS sequence"/>
</dbReference>
<sequence>MANSLVWAHGNDVYSYESGAHSDFDSLRAVIRPAWIWDTWNQTGSSWVVYPEKQHPSGRRSAGVSV</sequence>
<dbReference type="EMBL" id="UGKR01000003">
    <property type="protein sequence ID" value="STS92316.1"/>
    <property type="molecule type" value="Genomic_DNA"/>
</dbReference>
<evidence type="ECO:0000313" key="1">
    <source>
        <dbReference type="EMBL" id="STS92316.1"/>
    </source>
</evidence>
<accession>A0A7H4MPR6</accession>